<proteinExistence type="predicted"/>
<accession>A0A8S1TIJ4</accession>
<protein>
    <submittedName>
        <fullName evidence="1">Uncharacterized protein</fullName>
    </submittedName>
</protein>
<organism evidence="1 2">
    <name type="scientific">Paramecium octaurelia</name>
    <dbReference type="NCBI Taxonomy" id="43137"/>
    <lineage>
        <taxon>Eukaryota</taxon>
        <taxon>Sar</taxon>
        <taxon>Alveolata</taxon>
        <taxon>Ciliophora</taxon>
        <taxon>Intramacronucleata</taxon>
        <taxon>Oligohymenophorea</taxon>
        <taxon>Peniculida</taxon>
        <taxon>Parameciidae</taxon>
        <taxon>Paramecium</taxon>
    </lineage>
</organism>
<evidence type="ECO:0000313" key="2">
    <source>
        <dbReference type="Proteomes" id="UP000683925"/>
    </source>
</evidence>
<reference evidence="1" key="1">
    <citation type="submission" date="2021-01" db="EMBL/GenBank/DDBJ databases">
        <authorList>
            <consortium name="Genoscope - CEA"/>
            <person name="William W."/>
        </authorList>
    </citation>
    <scope>NUCLEOTIDE SEQUENCE</scope>
</reference>
<dbReference type="AlphaFoldDB" id="A0A8S1TIJ4"/>
<evidence type="ECO:0000313" key="1">
    <source>
        <dbReference type="EMBL" id="CAD8151593.1"/>
    </source>
</evidence>
<gene>
    <name evidence="1" type="ORF">POCTA_138.1.T0250185</name>
</gene>
<dbReference type="EMBL" id="CAJJDP010000025">
    <property type="protein sequence ID" value="CAD8151593.1"/>
    <property type="molecule type" value="Genomic_DNA"/>
</dbReference>
<sequence length="122" mass="14926">MDAFINAIYIPIKLKLKYSFGFQVHLQMDFSKQIQEYIYFKEKVFSIKVFEDWHFRVQKKSFGCVKLKKEFQHSICQRDLLCVVPSLLNYFSNYSFRRLLIPLYYLEFKNYQLLFTVLFICL</sequence>
<dbReference type="OrthoDB" id="10575794at2759"/>
<comment type="caution">
    <text evidence="1">The sequence shown here is derived from an EMBL/GenBank/DDBJ whole genome shotgun (WGS) entry which is preliminary data.</text>
</comment>
<name>A0A8S1TIJ4_PAROT</name>
<keyword evidence="2" id="KW-1185">Reference proteome</keyword>
<dbReference type="Proteomes" id="UP000683925">
    <property type="component" value="Unassembled WGS sequence"/>
</dbReference>